<dbReference type="HOGENOM" id="CLU_3356235_0_0_9"/>
<accession>A8RFJ9</accession>
<sequence>MKLKISNILIMYIEKALHQFVMMQGFFRRNYEIFFC</sequence>
<organism evidence="1 2">
    <name type="scientific">Amedibacillus dolichus DSM 3991</name>
    <dbReference type="NCBI Taxonomy" id="428127"/>
    <lineage>
        <taxon>Bacteria</taxon>
        <taxon>Bacillati</taxon>
        <taxon>Bacillota</taxon>
        <taxon>Erysipelotrichia</taxon>
        <taxon>Erysipelotrichales</taxon>
        <taxon>Erysipelotrichaceae</taxon>
        <taxon>Amedibacillus</taxon>
    </lineage>
</organism>
<dbReference type="Proteomes" id="UP000004090">
    <property type="component" value="Unassembled WGS sequence"/>
</dbReference>
<name>A8RFJ9_9FIRM</name>
<proteinExistence type="predicted"/>
<reference evidence="1 2" key="1">
    <citation type="submission" date="2007-09" db="EMBL/GenBank/DDBJ databases">
        <title>Draft genome sequence of Eubacterium dolichum (DSM 3991).</title>
        <authorList>
            <person name="Sudarsanam P."/>
            <person name="Ley R."/>
            <person name="Guruge J."/>
            <person name="Turnbaugh P.J."/>
            <person name="Mahowald M."/>
            <person name="Liep D."/>
            <person name="Gordon J."/>
        </authorList>
    </citation>
    <scope>NUCLEOTIDE SEQUENCE [LARGE SCALE GENOMIC DNA]</scope>
    <source>
        <strain evidence="1 2">DSM 3991</strain>
    </source>
</reference>
<evidence type="ECO:0000313" key="2">
    <source>
        <dbReference type="Proteomes" id="UP000004090"/>
    </source>
</evidence>
<reference evidence="1 2" key="2">
    <citation type="submission" date="2007-09" db="EMBL/GenBank/DDBJ databases">
        <authorList>
            <person name="Fulton L."/>
            <person name="Clifton S."/>
            <person name="Fulton B."/>
            <person name="Xu J."/>
            <person name="Minx P."/>
            <person name="Pepin K.H."/>
            <person name="Johnson M."/>
            <person name="Thiruvilangam P."/>
            <person name="Bhonagiri V."/>
            <person name="Nash W.E."/>
            <person name="Mardis E.R."/>
            <person name="Wilson R.K."/>
        </authorList>
    </citation>
    <scope>NUCLEOTIDE SEQUENCE [LARGE SCALE GENOMIC DNA]</scope>
    <source>
        <strain evidence="1 2">DSM 3991</strain>
    </source>
</reference>
<evidence type="ECO:0000313" key="1">
    <source>
        <dbReference type="EMBL" id="EDP10250.1"/>
    </source>
</evidence>
<protein>
    <submittedName>
        <fullName evidence="1">Uncharacterized protein</fullName>
    </submittedName>
</protein>
<dbReference type="EMBL" id="ABAW02000025">
    <property type="protein sequence ID" value="EDP10250.1"/>
    <property type="molecule type" value="Genomic_DNA"/>
</dbReference>
<gene>
    <name evidence="1" type="ORF">EUBDOL_02264</name>
</gene>
<comment type="caution">
    <text evidence="1">The sequence shown here is derived from an EMBL/GenBank/DDBJ whole genome shotgun (WGS) entry which is preliminary data.</text>
</comment>
<dbReference type="AlphaFoldDB" id="A8RFJ9"/>